<feature type="region of interest" description="Disordered" evidence="1">
    <location>
        <begin position="316"/>
        <end position="348"/>
    </location>
</feature>
<evidence type="ECO:0000256" key="1">
    <source>
        <dbReference type="SAM" id="MobiDB-lite"/>
    </source>
</evidence>
<feature type="chain" id="PRO_5016883631" evidence="2">
    <location>
        <begin position="30"/>
        <end position="348"/>
    </location>
</feature>
<feature type="region of interest" description="Disordered" evidence="1">
    <location>
        <begin position="33"/>
        <end position="80"/>
    </location>
</feature>
<dbReference type="AlphaFoldDB" id="A0A367YS70"/>
<dbReference type="RefSeq" id="WP_114127361.1">
    <property type="nucleotide sequence ID" value="NZ_QOUI01000009.1"/>
</dbReference>
<evidence type="ECO:0000313" key="4">
    <source>
        <dbReference type="Proteomes" id="UP000252770"/>
    </source>
</evidence>
<sequence>MRAPVRLGAYGALLAVVLAASLSLGSSLAPVLGPPQPAASDQAGPGQTGAGPESAGEGEPAGHGDGHTGGPATEPAAGDDHAADGLARAADGYRLDAVSAPDVVGREGVLGLTVRGPDGRPVTGYRVSHEKELHLVVVRTDGAFFRHVHPVRDAEGRWSLPWRWEAAGSYRLYADFVPGEGGGLTLSTLVQVGGSYDPRVADGPVRTAEVDGYQVRLDGTLSPGTASTLTATVTRDGSPVTRLEPYLGAFGHLVALRDGDLAYLHVHPHGDVPAPGDRSGPEIAFEATAPTPGRYLLYLDLKIDGRVRTAAFVLDTDGSTGSEQGEQQEQDEQTGHDEEEGADHGHDG</sequence>
<comment type="caution">
    <text evidence="3">The sequence shown here is derived from an EMBL/GenBank/DDBJ whole genome shotgun (WGS) entry which is preliminary data.</text>
</comment>
<keyword evidence="4" id="KW-1185">Reference proteome</keyword>
<keyword evidence="2" id="KW-0732">Signal</keyword>
<feature type="signal peptide" evidence="2">
    <location>
        <begin position="1"/>
        <end position="29"/>
    </location>
</feature>
<protein>
    <submittedName>
        <fullName evidence="3">Heavy-metal-associated domain-containing protein</fullName>
    </submittedName>
</protein>
<proteinExistence type="predicted"/>
<gene>
    <name evidence="3" type="ORF">DT076_14205</name>
</gene>
<dbReference type="Proteomes" id="UP000252770">
    <property type="component" value="Unassembled WGS sequence"/>
</dbReference>
<accession>A0A367YS70</accession>
<reference evidence="3 4" key="1">
    <citation type="submission" date="2018-07" db="EMBL/GenBank/DDBJ databases">
        <title>Desertimonas flava gen. nov. sp. nov.</title>
        <authorList>
            <person name="Liu S."/>
        </authorList>
    </citation>
    <scope>NUCLEOTIDE SEQUENCE [LARGE SCALE GENOMIC DNA]</scope>
    <source>
        <strain evidence="3 4">16Sb5-5</strain>
    </source>
</reference>
<evidence type="ECO:0000256" key="2">
    <source>
        <dbReference type="SAM" id="SignalP"/>
    </source>
</evidence>
<dbReference type="EMBL" id="QOUI01000009">
    <property type="protein sequence ID" value="RCK68735.1"/>
    <property type="molecule type" value="Genomic_DNA"/>
</dbReference>
<organism evidence="3 4">
    <name type="scientific">Desertihabitans brevis</name>
    <dbReference type="NCBI Taxonomy" id="2268447"/>
    <lineage>
        <taxon>Bacteria</taxon>
        <taxon>Bacillati</taxon>
        <taxon>Actinomycetota</taxon>
        <taxon>Actinomycetes</taxon>
        <taxon>Propionibacteriales</taxon>
        <taxon>Propionibacteriaceae</taxon>
        <taxon>Desertihabitans</taxon>
    </lineage>
</organism>
<name>A0A367YS70_9ACTN</name>
<evidence type="ECO:0000313" key="3">
    <source>
        <dbReference type="EMBL" id="RCK68735.1"/>
    </source>
</evidence>
<feature type="compositionally biased region" description="Acidic residues" evidence="1">
    <location>
        <begin position="326"/>
        <end position="341"/>
    </location>
</feature>